<sequence length="302" mass="33833">MEISYAFSGNGNFSFISLFLALVVTLVCCFFSLLPFRLLKFSQSDKTKACDCVCSNCKRFAGGSDSMAVTATARMMNGGGGGQVVVVERERERQQMIGASMMEQLVPEITTHALSYLDYRSLCRLSMTNSSMRRAANDDNAWKALFHKDFTMEQDSVTPANGWKAYYAATRAIVNINQRFFDIIRERSLPEMGRLWLNADYVKCIHASGELFTGYSGVLGSWQLAFNWEPAVDFQVRDVRSRVLTGVAWVTMKAYVGVEHNPLNVTNVFEIENGQWYMVHHHSSVVLANGEMGDQPAMPMLG</sequence>
<evidence type="ECO:0000313" key="1">
    <source>
        <dbReference type="EMBL" id="KAI3727740.1"/>
    </source>
</evidence>
<accession>A0ACB9C0J6</accession>
<proteinExistence type="predicted"/>
<reference evidence="2" key="1">
    <citation type="journal article" date="2022" name="Mol. Ecol. Resour.">
        <title>The genomes of chicory, endive, great burdock and yacon provide insights into Asteraceae palaeo-polyploidization history and plant inulin production.</title>
        <authorList>
            <person name="Fan W."/>
            <person name="Wang S."/>
            <person name="Wang H."/>
            <person name="Wang A."/>
            <person name="Jiang F."/>
            <person name="Liu H."/>
            <person name="Zhao H."/>
            <person name="Xu D."/>
            <person name="Zhang Y."/>
        </authorList>
    </citation>
    <scope>NUCLEOTIDE SEQUENCE [LARGE SCALE GENOMIC DNA]</scope>
    <source>
        <strain evidence="2">cv. Niubang</strain>
    </source>
</reference>
<reference evidence="1 2" key="2">
    <citation type="journal article" date="2022" name="Mol. Ecol. Resour.">
        <title>The genomes of chicory, endive, great burdock and yacon provide insights into Asteraceae paleo-polyploidization history and plant inulin production.</title>
        <authorList>
            <person name="Fan W."/>
            <person name="Wang S."/>
            <person name="Wang H."/>
            <person name="Wang A."/>
            <person name="Jiang F."/>
            <person name="Liu H."/>
            <person name="Zhao H."/>
            <person name="Xu D."/>
            <person name="Zhang Y."/>
        </authorList>
    </citation>
    <scope>NUCLEOTIDE SEQUENCE [LARGE SCALE GENOMIC DNA]</scope>
    <source>
        <strain evidence="2">cv. Niubang</strain>
    </source>
</reference>
<dbReference type="Proteomes" id="UP001055879">
    <property type="component" value="Linkage Group LG05"/>
</dbReference>
<comment type="caution">
    <text evidence="1">The sequence shown here is derived from an EMBL/GenBank/DDBJ whole genome shotgun (WGS) entry which is preliminary data.</text>
</comment>
<organism evidence="1 2">
    <name type="scientific">Arctium lappa</name>
    <name type="common">Greater burdock</name>
    <name type="synonym">Lappa major</name>
    <dbReference type="NCBI Taxonomy" id="4217"/>
    <lineage>
        <taxon>Eukaryota</taxon>
        <taxon>Viridiplantae</taxon>
        <taxon>Streptophyta</taxon>
        <taxon>Embryophyta</taxon>
        <taxon>Tracheophyta</taxon>
        <taxon>Spermatophyta</taxon>
        <taxon>Magnoliopsida</taxon>
        <taxon>eudicotyledons</taxon>
        <taxon>Gunneridae</taxon>
        <taxon>Pentapetalae</taxon>
        <taxon>asterids</taxon>
        <taxon>campanulids</taxon>
        <taxon>Asterales</taxon>
        <taxon>Asteraceae</taxon>
        <taxon>Carduoideae</taxon>
        <taxon>Cardueae</taxon>
        <taxon>Arctiinae</taxon>
        <taxon>Arctium</taxon>
    </lineage>
</organism>
<keyword evidence="2" id="KW-1185">Reference proteome</keyword>
<evidence type="ECO:0000313" key="2">
    <source>
        <dbReference type="Proteomes" id="UP001055879"/>
    </source>
</evidence>
<dbReference type="EMBL" id="CM042051">
    <property type="protein sequence ID" value="KAI3727740.1"/>
    <property type="molecule type" value="Genomic_DNA"/>
</dbReference>
<name>A0ACB9C0J6_ARCLA</name>
<gene>
    <name evidence="1" type="ORF">L6452_16360</name>
</gene>
<protein>
    <submittedName>
        <fullName evidence="1">Uncharacterized protein</fullName>
    </submittedName>
</protein>